<gene>
    <name evidence="3" type="ORF">CVT25_000285</name>
</gene>
<organism evidence="3 4">
    <name type="scientific">Psilocybe cyanescens</name>
    <dbReference type="NCBI Taxonomy" id="93625"/>
    <lineage>
        <taxon>Eukaryota</taxon>
        <taxon>Fungi</taxon>
        <taxon>Dikarya</taxon>
        <taxon>Basidiomycota</taxon>
        <taxon>Agaricomycotina</taxon>
        <taxon>Agaricomycetes</taxon>
        <taxon>Agaricomycetidae</taxon>
        <taxon>Agaricales</taxon>
        <taxon>Agaricineae</taxon>
        <taxon>Strophariaceae</taxon>
        <taxon>Psilocybe</taxon>
    </lineage>
</organism>
<dbReference type="OrthoDB" id="2796893at2759"/>
<keyword evidence="2" id="KW-1133">Transmembrane helix</keyword>
<keyword evidence="4" id="KW-1185">Reference proteome</keyword>
<feature type="compositionally biased region" description="Polar residues" evidence="1">
    <location>
        <begin position="274"/>
        <end position="283"/>
    </location>
</feature>
<dbReference type="InParanoid" id="A0A409XRW1"/>
<keyword evidence="2" id="KW-0472">Membrane</keyword>
<dbReference type="Proteomes" id="UP000283269">
    <property type="component" value="Unassembled WGS sequence"/>
</dbReference>
<evidence type="ECO:0000313" key="3">
    <source>
        <dbReference type="EMBL" id="PPQ93545.1"/>
    </source>
</evidence>
<dbReference type="STRING" id="93625.A0A409XRW1"/>
<protein>
    <submittedName>
        <fullName evidence="3">Uncharacterized protein</fullName>
    </submittedName>
</protein>
<dbReference type="AlphaFoldDB" id="A0A409XRW1"/>
<comment type="caution">
    <text evidence="3">The sequence shown here is derived from an EMBL/GenBank/DDBJ whole genome shotgun (WGS) entry which is preliminary data.</text>
</comment>
<feature type="compositionally biased region" description="Polar residues" evidence="1">
    <location>
        <begin position="292"/>
        <end position="316"/>
    </location>
</feature>
<evidence type="ECO:0000313" key="4">
    <source>
        <dbReference type="Proteomes" id="UP000283269"/>
    </source>
</evidence>
<feature type="region of interest" description="Disordered" evidence="1">
    <location>
        <begin position="238"/>
        <end position="316"/>
    </location>
</feature>
<accession>A0A409XRW1</accession>
<evidence type="ECO:0000256" key="1">
    <source>
        <dbReference type="SAM" id="MobiDB-lite"/>
    </source>
</evidence>
<feature type="compositionally biased region" description="Polar residues" evidence="1">
    <location>
        <begin position="239"/>
        <end position="248"/>
    </location>
</feature>
<dbReference type="EMBL" id="NHYD01000702">
    <property type="protein sequence ID" value="PPQ93545.1"/>
    <property type="molecule type" value="Genomic_DNA"/>
</dbReference>
<feature type="transmembrane region" description="Helical" evidence="2">
    <location>
        <begin position="76"/>
        <end position="98"/>
    </location>
</feature>
<feature type="region of interest" description="Disordered" evidence="1">
    <location>
        <begin position="124"/>
        <end position="146"/>
    </location>
</feature>
<evidence type="ECO:0000256" key="2">
    <source>
        <dbReference type="SAM" id="Phobius"/>
    </source>
</evidence>
<keyword evidence="2" id="KW-0812">Transmembrane</keyword>
<reference evidence="3 4" key="1">
    <citation type="journal article" date="2018" name="Evol. Lett.">
        <title>Horizontal gene cluster transfer increased hallucinogenic mushroom diversity.</title>
        <authorList>
            <person name="Reynolds H.T."/>
            <person name="Vijayakumar V."/>
            <person name="Gluck-Thaler E."/>
            <person name="Korotkin H.B."/>
            <person name="Matheny P.B."/>
            <person name="Slot J.C."/>
        </authorList>
    </citation>
    <scope>NUCLEOTIDE SEQUENCE [LARGE SCALE GENOMIC DNA]</scope>
    <source>
        <strain evidence="3 4">2631</strain>
    </source>
</reference>
<proteinExistence type="predicted"/>
<sequence>MTLPDDLTIPFWAGHDPTTWPDGRFSVANAQQIATESEKIFFPNPVLRLPIYFTDHADLGQAPPPAHKKSTSVGPIVGGLIGGLIVIAAAIAAALYIIRRPRQSVPGALAPSDSSRHMRTMSNATTSTRGYTALSPTPFTNPWSPTLTHSKSVRSVRFFSSVAASTVPYGNASPPPHVPLTAASPPPGNRVEHIIEPFTTPPHQANIIHDRKQSNGSGVLVYDSPSAPPVGGMRMEITRPTTPSQSQRVGRYNPPAYSTGHGSRPAHREKQASRDTLYSLTSSRNHRAQATIEHSLSSSGSGMANVAGQMSASNNE</sequence>
<name>A0A409XRW1_PSICY</name>